<dbReference type="AlphaFoldDB" id="A0AAX7VGH9"/>
<dbReference type="Proteomes" id="UP000265100">
    <property type="component" value="Unplaced"/>
</dbReference>
<reference evidence="1" key="2">
    <citation type="submission" date="2025-09" db="UniProtKB">
        <authorList>
            <consortium name="Ensembl"/>
        </authorList>
    </citation>
    <scope>IDENTIFICATION</scope>
</reference>
<proteinExistence type="predicted"/>
<evidence type="ECO:0000313" key="2">
    <source>
        <dbReference type="Proteomes" id="UP000265100"/>
    </source>
</evidence>
<organism evidence="1 2">
    <name type="scientific">Astatotilapia calliptera</name>
    <name type="common">Eastern happy</name>
    <name type="synonym">Chromis callipterus</name>
    <dbReference type="NCBI Taxonomy" id="8154"/>
    <lineage>
        <taxon>Eukaryota</taxon>
        <taxon>Metazoa</taxon>
        <taxon>Chordata</taxon>
        <taxon>Craniata</taxon>
        <taxon>Vertebrata</taxon>
        <taxon>Euteleostomi</taxon>
        <taxon>Actinopterygii</taxon>
        <taxon>Neopterygii</taxon>
        <taxon>Teleostei</taxon>
        <taxon>Neoteleostei</taxon>
        <taxon>Acanthomorphata</taxon>
        <taxon>Ovalentaria</taxon>
        <taxon>Cichlomorphae</taxon>
        <taxon>Cichliformes</taxon>
        <taxon>Cichlidae</taxon>
        <taxon>African cichlids</taxon>
        <taxon>Pseudocrenilabrinae</taxon>
        <taxon>Haplochromini</taxon>
        <taxon>Astatotilapia</taxon>
    </lineage>
</organism>
<keyword evidence="2" id="KW-1185">Reference proteome</keyword>
<protein>
    <submittedName>
        <fullName evidence="1">Uncharacterized protein</fullName>
    </submittedName>
</protein>
<dbReference type="Ensembl" id="ENSACLT00000071115.1">
    <property type="protein sequence ID" value="ENSACLP00000080784.1"/>
    <property type="gene ID" value="ENSACLG00000035272.1"/>
</dbReference>
<accession>A0AAX7VGH9</accession>
<name>A0AAX7VGH9_ASTCA</name>
<reference evidence="1" key="1">
    <citation type="submission" date="2025-08" db="UniProtKB">
        <authorList>
            <consortium name="Ensembl"/>
        </authorList>
    </citation>
    <scope>IDENTIFICATION</scope>
</reference>
<evidence type="ECO:0000313" key="1">
    <source>
        <dbReference type="Ensembl" id="ENSACLP00000080784.1"/>
    </source>
</evidence>
<sequence>MISPTTNITLFTVSFEKITAQDLRTFNRSRFHFSLVLLSHCSPNAANLHHLIQNGHLFTLTWKNSSHSCSPGWMPSFGNIRYTSCLMSLPAPFEAQKGHLAHQRRRGPQKCERWLCVS</sequence>